<keyword evidence="6" id="KW-0539">Nucleus</keyword>
<dbReference type="InterPro" id="IPR007858">
    <property type="entry name" value="Dpy-30_motif"/>
</dbReference>
<dbReference type="PANTHER" id="PTHR23356:SF16">
    <property type="entry name" value="DPY30 DOMAIN CONTAINING 2"/>
    <property type="match status" value="1"/>
</dbReference>
<dbReference type="CDD" id="cd22965">
    <property type="entry name" value="DD_DPY30_SDC1"/>
    <property type="match status" value="1"/>
</dbReference>
<comment type="caution">
    <text evidence="8">The sequence shown here is derived from an EMBL/GenBank/DDBJ whole genome shotgun (WGS) entry which is preliminary data.</text>
</comment>
<evidence type="ECO:0000313" key="8">
    <source>
        <dbReference type="EMBL" id="RNF05478.1"/>
    </source>
</evidence>
<dbReference type="PANTHER" id="PTHR23356">
    <property type="entry name" value="DPY30-RELATED"/>
    <property type="match status" value="1"/>
</dbReference>
<name>A0A422NJ08_TRYRA</name>
<protein>
    <recommendedName>
        <fullName evidence="7">Protein dpy-30 homolog</fullName>
    </recommendedName>
</protein>
<dbReference type="RefSeq" id="XP_029238706.1">
    <property type="nucleotide sequence ID" value="XM_029381442.1"/>
</dbReference>
<dbReference type="AlphaFoldDB" id="A0A422NJ08"/>
<evidence type="ECO:0000256" key="3">
    <source>
        <dbReference type="ARBA" id="ARBA00022853"/>
    </source>
</evidence>
<dbReference type="InterPro" id="IPR037856">
    <property type="entry name" value="Sdc1/DPY30"/>
</dbReference>
<keyword evidence="4" id="KW-0805">Transcription regulation</keyword>
<keyword evidence="3" id="KW-0156">Chromatin regulator</keyword>
<dbReference type="GO" id="GO:0006325">
    <property type="term" value="P:chromatin organization"/>
    <property type="evidence" value="ECO:0007669"/>
    <property type="project" value="UniProtKB-KW"/>
</dbReference>
<dbReference type="InterPro" id="IPR049629">
    <property type="entry name" value="DPY30_SDC1_DD"/>
</dbReference>
<dbReference type="EMBL" id="MKGL01000133">
    <property type="protein sequence ID" value="RNF05478.1"/>
    <property type="molecule type" value="Genomic_DNA"/>
</dbReference>
<evidence type="ECO:0000256" key="7">
    <source>
        <dbReference type="ARBA" id="ARBA00044172"/>
    </source>
</evidence>
<evidence type="ECO:0000256" key="6">
    <source>
        <dbReference type="ARBA" id="ARBA00023242"/>
    </source>
</evidence>
<keyword evidence="5" id="KW-0804">Transcription</keyword>
<dbReference type="Gene3D" id="1.20.890.10">
    <property type="entry name" value="cAMP-dependent protein kinase regulatory subunit, dimerization-anchoring domain"/>
    <property type="match status" value="1"/>
</dbReference>
<organism evidence="8 9">
    <name type="scientific">Trypanosoma rangeli</name>
    <dbReference type="NCBI Taxonomy" id="5698"/>
    <lineage>
        <taxon>Eukaryota</taxon>
        <taxon>Discoba</taxon>
        <taxon>Euglenozoa</taxon>
        <taxon>Kinetoplastea</taxon>
        <taxon>Metakinetoplastina</taxon>
        <taxon>Trypanosomatida</taxon>
        <taxon>Trypanosomatidae</taxon>
        <taxon>Trypanosoma</taxon>
        <taxon>Herpetosoma</taxon>
    </lineage>
</organism>
<dbReference type="GeneID" id="40328449"/>
<proteinExistence type="inferred from homology"/>
<evidence type="ECO:0000256" key="2">
    <source>
        <dbReference type="ARBA" id="ARBA00010849"/>
    </source>
</evidence>
<comment type="similarity">
    <text evidence="2">Belongs to the dpy-30 family.</text>
</comment>
<dbReference type="Pfam" id="PF05186">
    <property type="entry name" value="Dpy-30"/>
    <property type="match status" value="1"/>
</dbReference>
<dbReference type="GO" id="GO:0048188">
    <property type="term" value="C:Set1C/COMPASS complex"/>
    <property type="evidence" value="ECO:0007669"/>
    <property type="project" value="InterPro"/>
</dbReference>
<gene>
    <name evidence="8" type="ORF">TraAM80_04516</name>
</gene>
<keyword evidence="9" id="KW-1185">Reference proteome</keyword>
<reference evidence="8 9" key="1">
    <citation type="journal article" date="2018" name="BMC Genomics">
        <title>Genomic comparison of Trypanosoma conorhini and Trypanosoma rangeli to Trypanosoma cruzi strains of high and low virulence.</title>
        <authorList>
            <person name="Bradwell K.R."/>
            <person name="Koparde V.N."/>
            <person name="Matveyev A.V."/>
            <person name="Serrano M.G."/>
            <person name="Alves J.M."/>
            <person name="Parikh H."/>
            <person name="Huang B."/>
            <person name="Lee V."/>
            <person name="Espinosa-Alvarez O."/>
            <person name="Ortiz P.A."/>
            <person name="Costa-Martins A.G."/>
            <person name="Teixeira M.M."/>
            <person name="Buck G.A."/>
        </authorList>
    </citation>
    <scope>NUCLEOTIDE SEQUENCE [LARGE SCALE GENOMIC DNA]</scope>
    <source>
        <strain evidence="8 9">AM80</strain>
    </source>
</reference>
<evidence type="ECO:0000313" key="9">
    <source>
        <dbReference type="Proteomes" id="UP000283634"/>
    </source>
</evidence>
<accession>A0A422NJ08</accession>
<evidence type="ECO:0000256" key="1">
    <source>
        <dbReference type="ARBA" id="ARBA00004123"/>
    </source>
</evidence>
<dbReference type="OrthoDB" id="263203at2759"/>
<evidence type="ECO:0000256" key="4">
    <source>
        <dbReference type="ARBA" id="ARBA00023015"/>
    </source>
</evidence>
<sequence>MSEKDAGVDDNVMLERLVAHLRNPPSIPAVPVYALPDQQYLEATVLPLLLRGLEEVAKTRPADPLAFLAAYLLSNNPQKTSHPLMGDEGRRVPLQGIAQMAADIIGRK</sequence>
<comment type="subcellular location">
    <subcellularLocation>
        <location evidence="1">Nucleus</location>
    </subcellularLocation>
</comment>
<evidence type="ECO:0000256" key="5">
    <source>
        <dbReference type="ARBA" id="ARBA00023163"/>
    </source>
</evidence>
<dbReference type="Proteomes" id="UP000283634">
    <property type="component" value="Unassembled WGS sequence"/>
</dbReference>